<evidence type="ECO:0000313" key="4">
    <source>
        <dbReference type="EMBL" id="MBB6036212.1"/>
    </source>
</evidence>
<keyword evidence="1 3" id="KW-0853">WD repeat</keyword>
<name>A0A841FRN8_9ACTN</name>
<dbReference type="PANTHER" id="PTHR19857">
    <property type="entry name" value="MITOCHONDRIAL DIVISION PROTEIN 1-RELATED"/>
    <property type="match status" value="1"/>
</dbReference>
<dbReference type="AlphaFoldDB" id="A0A841FRN8"/>
<dbReference type="PROSITE" id="PS00678">
    <property type="entry name" value="WD_REPEATS_1"/>
    <property type="match status" value="1"/>
</dbReference>
<dbReference type="PROSITE" id="PS50082">
    <property type="entry name" value="WD_REPEATS_2"/>
    <property type="match status" value="1"/>
</dbReference>
<feature type="repeat" description="WD" evidence="3">
    <location>
        <begin position="296"/>
        <end position="331"/>
    </location>
</feature>
<keyword evidence="5" id="KW-1185">Reference proteome</keyword>
<reference evidence="4 5" key="1">
    <citation type="submission" date="2020-08" db="EMBL/GenBank/DDBJ databases">
        <title>Genomic Encyclopedia of Type Strains, Phase IV (KMG-IV): sequencing the most valuable type-strain genomes for metagenomic binning, comparative biology and taxonomic classification.</title>
        <authorList>
            <person name="Goeker M."/>
        </authorList>
    </citation>
    <scope>NUCLEOTIDE SEQUENCE [LARGE SCALE GENOMIC DNA]</scope>
    <source>
        <strain evidence="4 5">YIM 65646</strain>
    </source>
</reference>
<keyword evidence="2" id="KW-0677">Repeat</keyword>
<dbReference type="InterPro" id="IPR011047">
    <property type="entry name" value="Quinoprotein_ADH-like_sf"/>
</dbReference>
<evidence type="ECO:0000256" key="1">
    <source>
        <dbReference type="ARBA" id="ARBA00022574"/>
    </source>
</evidence>
<dbReference type="Gene3D" id="2.130.10.10">
    <property type="entry name" value="YVTN repeat-like/Quinoprotein amine dehydrogenase"/>
    <property type="match status" value="1"/>
</dbReference>
<dbReference type="InterPro" id="IPR015915">
    <property type="entry name" value="Kelch-typ_b-propeller"/>
</dbReference>
<comment type="caution">
    <text evidence="4">The sequence shown here is derived from an EMBL/GenBank/DDBJ whole genome shotgun (WGS) entry which is preliminary data.</text>
</comment>
<evidence type="ECO:0000256" key="3">
    <source>
        <dbReference type="PROSITE-ProRule" id="PRU00221"/>
    </source>
</evidence>
<dbReference type="InterPro" id="IPR015943">
    <property type="entry name" value="WD40/YVTN_repeat-like_dom_sf"/>
</dbReference>
<proteinExistence type="predicted"/>
<dbReference type="RefSeq" id="WP_184789044.1">
    <property type="nucleotide sequence ID" value="NZ_BONT01000046.1"/>
</dbReference>
<dbReference type="SUPFAM" id="SSF50998">
    <property type="entry name" value="Quinoprotein alcohol dehydrogenase-like"/>
    <property type="match status" value="1"/>
</dbReference>
<evidence type="ECO:0000313" key="5">
    <source>
        <dbReference type="Proteomes" id="UP000548476"/>
    </source>
</evidence>
<sequence>MASPTLLLSSKIPSDCGIDDFDLVAHGGRLLAVCADSVSNVYSWDPAADRWREHPLESPFDDPDIDIVEIVGIAAVEADGRIVVGGGADHQPFALWDLETGAVRSHARLDHAGVRRARGGVLGGRPVLVAGDGSVPPRLRIWDARGDDATEPPEFHAGFESTGDVAIGEYDGNPVVVWGQGDGTVTMWDVAKGEASHLPRCPVGVTGVGMATVDGEERVVVAGEDLVALADPHTGEWFEPEPSEEDEEYDEDEDESGITCMDTGVLAGRPVAVVGTADGRIQLWDLTTPRPIGEPARGHEEDVNAVRVTVLDGRTVAITAGRDDHMRVWDLAPVVDW</sequence>
<evidence type="ECO:0000256" key="2">
    <source>
        <dbReference type="ARBA" id="ARBA00022737"/>
    </source>
</evidence>
<gene>
    <name evidence="4" type="ORF">HNR73_004080</name>
</gene>
<dbReference type="PANTHER" id="PTHR19857:SF8">
    <property type="entry name" value="ANGIO-ASSOCIATED MIGRATORY CELL PROTEIN"/>
    <property type="match status" value="1"/>
</dbReference>
<dbReference type="InterPro" id="IPR001680">
    <property type="entry name" value="WD40_rpt"/>
</dbReference>
<dbReference type="EMBL" id="JACHGT010000008">
    <property type="protein sequence ID" value="MBB6036212.1"/>
    <property type="molecule type" value="Genomic_DNA"/>
</dbReference>
<dbReference type="Proteomes" id="UP000548476">
    <property type="component" value="Unassembled WGS sequence"/>
</dbReference>
<dbReference type="InterPro" id="IPR051179">
    <property type="entry name" value="WD_repeat_multifunction"/>
</dbReference>
<organism evidence="4 5">
    <name type="scientific">Phytomonospora endophytica</name>
    <dbReference type="NCBI Taxonomy" id="714109"/>
    <lineage>
        <taxon>Bacteria</taxon>
        <taxon>Bacillati</taxon>
        <taxon>Actinomycetota</taxon>
        <taxon>Actinomycetes</taxon>
        <taxon>Micromonosporales</taxon>
        <taxon>Micromonosporaceae</taxon>
        <taxon>Phytomonospora</taxon>
    </lineage>
</organism>
<accession>A0A841FRN8</accession>
<dbReference type="Gene3D" id="2.120.10.80">
    <property type="entry name" value="Kelch-type beta propeller"/>
    <property type="match status" value="1"/>
</dbReference>
<dbReference type="InterPro" id="IPR019775">
    <property type="entry name" value="WD40_repeat_CS"/>
</dbReference>
<protein>
    <submittedName>
        <fullName evidence="4">WD40 repeat protein</fullName>
    </submittedName>
</protein>